<keyword evidence="2" id="KW-0862">Zinc</keyword>
<dbReference type="InterPro" id="IPR005162">
    <property type="entry name" value="Retrotrans_gag_dom"/>
</dbReference>
<dbReference type="InterPro" id="IPR056924">
    <property type="entry name" value="SH3_Tf2-1"/>
</dbReference>
<dbReference type="InterPro" id="IPR043502">
    <property type="entry name" value="DNA/RNA_pol_sf"/>
</dbReference>
<feature type="region of interest" description="Disordered" evidence="3">
    <location>
        <begin position="310"/>
        <end position="360"/>
    </location>
</feature>
<gene>
    <name evidence="7" type="ORF">EPI10_019005</name>
</gene>
<reference evidence="8" key="1">
    <citation type="journal article" date="2019" name="Plant Biotechnol. J.">
        <title>Genome sequencing of the Australian wild diploid species Gossypium australe highlights disease resistance and delayed gland morphogenesis.</title>
        <authorList>
            <person name="Cai Y."/>
            <person name="Cai X."/>
            <person name="Wang Q."/>
            <person name="Wang P."/>
            <person name="Zhang Y."/>
            <person name="Cai C."/>
            <person name="Xu Y."/>
            <person name="Wang K."/>
            <person name="Zhou Z."/>
            <person name="Wang C."/>
            <person name="Geng S."/>
            <person name="Li B."/>
            <person name="Dong Q."/>
            <person name="Hou Y."/>
            <person name="Wang H."/>
            <person name="Ai P."/>
            <person name="Liu Z."/>
            <person name="Yi F."/>
            <person name="Sun M."/>
            <person name="An G."/>
            <person name="Cheng J."/>
            <person name="Zhang Y."/>
            <person name="Shi Q."/>
            <person name="Xie Y."/>
            <person name="Shi X."/>
            <person name="Chang Y."/>
            <person name="Huang F."/>
            <person name="Chen Y."/>
            <person name="Hong S."/>
            <person name="Mi L."/>
            <person name="Sun Q."/>
            <person name="Zhang L."/>
            <person name="Zhou B."/>
            <person name="Peng R."/>
            <person name="Zhang X."/>
            <person name="Liu F."/>
        </authorList>
    </citation>
    <scope>NUCLEOTIDE SEQUENCE [LARGE SCALE GENOMIC DNA]</scope>
    <source>
        <strain evidence="8">cv. PA1801</strain>
    </source>
</reference>
<dbReference type="GO" id="GO:0003824">
    <property type="term" value="F:catalytic activity"/>
    <property type="evidence" value="ECO:0007669"/>
    <property type="project" value="UniProtKB-KW"/>
</dbReference>
<dbReference type="Pfam" id="PF08284">
    <property type="entry name" value="RVP_2"/>
    <property type="match status" value="1"/>
</dbReference>
<protein>
    <submittedName>
        <fullName evidence="7">DNA/RNA polymerases superfamily protein</fullName>
    </submittedName>
</protein>
<feature type="region of interest" description="Disordered" evidence="3">
    <location>
        <begin position="1"/>
        <end position="51"/>
    </location>
</feature>
<organism evidence="7 8">
    <name type="scientific">Gossypium australe</name>
    <dbReference type="NCBI Taxonomy" id="47621"/>
    <lineage>
        <taxon>Eukaryota</taxon>
        <taxon>Viridiplantae</taxon>
        <taxon>Streptophyta</taxon>
        <taxon>Embryophyta</taxon>
        <taxon>Tracheophyta</taxon>
        <taxon>Spermatophyta</taxon>
        <taxon>Magnoliopsida</taxon>
        <taxon>eudicotyledons</taxon>
        <taxon>Gunneridae</taxon>
        <taxon>Pentapetalae</taxon>
        <taxon>rosids</taxon>
        <taxon>malvids</taxon>
        <taxon>Malvales</taxon>
        <taxon>Malvaceae</taxon>
        <taxon>Malvoideae</taxon>
        <taxon>Gossypium</taxon>
    </lineage>
</organism>
<feature type="domain" description="CCHC-type" evidence="4">
    <location>
        <begin position="296"/>
        <end position="311"/>
    </location>
</feature>
<dbReference type="Pfam" id="PF24626">
    <property type="entry name" value="SH3_Tf2-1"/>
    <property type="match status" value="1"/>
</dbReference>
<proteinExistence type="predicted"/>
<dbReference type="InterPro" id="IPR043128">
    <property type="entry name" value="Rev_trsase/Diguanyl_cyclase"/>
</dbReference>
<dbReference type="FunFam" id="3.30.70.270:FF:000020">
    <property type="entry name" value="Transposon Tf2-6 polyprotein-like Protein"/>
    <property type="match status" value="1"/>
</dbReference>
<dbReference type="InterPro" id="IPR001584">
    <property type="entry name" value="Integrase_cat-core"/>
</dbReference>
<dbReference type="PANTHER" id="PTHR37984:SF5">
    <property type="entry name" value="PROTEIN NYNRIN-LIKE"/>
    <property type="match status" value="1"/>
</dbReference>
<comment type="caution">
    <text evidence="7">The sequence shown here is derived from an EMBL/GenBank/DDBJ whole genome shotgun (WGS) entry which is preliminary data.</text>
</comment>
<dbReference type="InterPro" id="IPR016197">
    <property type="entry name" value="Chromo-like_dom_sf"/>
</dbReference>
<dbReference type="InterPro" id="IPR000477">
    <property type="entry name" value="RT_dom"/>
</dbReference>
<name>A0A5B6UGV5_9ROSI</name>
<evidence type="ECO:0000256" key="1">
    <source>
        <dbReference type="ARBA" id="ARBA00023268"/>
    </source>
</evidence>
<feature type="region of interest" description="Disordered" evidence="3">
    <location>
        <begin position="226"/>
        <end position="284"/>
    </location>
</feature>
<dbReference type="Proteomes" id="UP000325315">
    <property type="component" value="Unassembled WGS sequence"/>
</dbReference>
<evidence type="ECO:0000259" key="4">
    <source>
        <dbReference type="PROSITE" id="PS50158"/>
    </source>
</evidence>
<dbReference type="Gene3D" id="3.30.420.10">
    <property type="entry name" value="Ribonuclease H-like superfamily/Ribonuclease H"/>
    <property type="match status" value="1"/>
</dbReference>
<feature type="compositionally biased region" description="Gly residues" evidence="3">
    <location>
        <begin position="337"/>
        <end position="359"/>
    </location>
</feature>
<dbReference type="SUPFAM" id="SSF54160">
    <property type="entry name" value="Chromo domain-like"/>
    <property type="match status" value="1"/>
</dbReference>
<dbReference type="InterPro" id="IPR036397">
    <property type="entry name" value="RNaseH_sf"/>
</dbReference>
<feature type="domain" description="Reverse transcriptase" evidence="5">
    <location>
        <begin position="470"/>
        <end position="652"/>
    </location>
</feature>
<dbReference type="InterPro" id="IPR041577">
    <property type="entry name" value="RT_RNaseH_2"/>
</dbReference>
<dbReference type="Gene3D" id="3.10.10.10">
    <property type="entry name" value="HIV Type 1 Reverse Transcriptase, subunit A, domain 1"/>
    <property type="match status" value="1"/>
</dbReference>
<sequence length="1252" mass="142879">MSTRGRGRGRGRRGRGRGRGARVVSEASGHIPEMDAPASPGKRVAGARTEPVARGSISERLKSSGAEVFRGVSSVAPNVAKYWLEAVERIMDDLECTTEQKLRSAVSLLRDEAYQWWLTVREGTQAELVTWDFFKTEFQGKYVRASYVDARRKEFLNLVQGNKSVAAYEAEFLRLSCYARTIVPTDHERCVRFEDGLNDELRVLIAPQQVRTFAKLVEKAKIAEEAKNSARQNRDRGRGRGKRDFRYSGSTKSFQKRPRNDEPAQARAPAVTNQIQPCPDCGKQHSGECWKRTGGCFKCGSKDHQFKNCPRRTAQTQEARNHDAQPARGTQQPPRGRGPGRGGNGGGRGQGALGRGNGFRGNAEARQVGLVYAVRRREDGDAPDMITGTFFIFDVPVTALINIGSTHSYVASAIFGNLNIRSEIFDREMTVISPLGQSWMSIRTLEDKEVVMIGERKNYLANVVSALKAEKLTTGLPPDREVEFGIELLLGTAPASIAYYRMAPKEQLNKLTIKNRYPLLRIDDLFDQLRGASVFSKIDLRSGYHQLKVKEADIQKTTFQTRYGHYEFLVMPFGLTNTPAAFMDMMNRVFQPYLDQFVVVFIDDILVYSRNEEEHDSHLRIALQILRENQLYAKFSKCEFWLKEVTFLGHVVSTEGLRVDPRKVEAVLDWKPPKSIVEIQSFLGLAGYRRFVEGFSLITAPLTKLLRKEVPFVWAEKQQERFEKLKKILTEAPVLIQPEAGKEFAVYCDALHTGLGCVLMQGGKVVAYASRQLRPHEVNYPTHDLELAAVVFALKIWRHYLYGEKPIIYTDHKSLNRKVISELRAMFVHLSLYEDDSLLVELQVKPMWLEQIKEKQLSDEKLSPLFHQVESGVIGDFGFDKDGVLCFRGRILLVARVEREVTDFVSRCLTCQQVKAEHQVPSGLLQSVKIPLWKWERITMDFVSGLPLTPTKKDSVWVIVDRLTKTAHFLPVRTDYSLQKLAKLYVAEIVRLHGVPVSIISDRDPRFTSRFWKALHEALGTKLNFSTAFHPQSDEFAYNNSYQSNIQMAPYEALYGRRCRTPTCWTKLGERQFLGPQVISETEEKVKVIRARLKEASDRQKSYVDLKRKDIEFAVGDQVFLKVSPWKKILRFGRKGKLSPRFIGPYRIVKRVGPVAYQLELPPELSQIHSVFHVSMLRHYRSDPSHIVPVEEVEIRLDLSFEKEPVKILDRDVKVLRKKSVPLVKVLWRNHGAEEATWELEDTIRQQYPHIF</sequence>
<keyword evidence="8" id="KW-1185">Reference proteome</keyword>
<keyword evidence="2" id="KW-0479">Metal-binding</keyword>
<evidence type="ECO:0000313" key="7">
    <source>
        <dbReference type="EMBL" id="KAA3456046.1"/>
    </source>
</evidence>
<dbReference type="GO" id="GO:0015074">
    <property type="term" value="P:DNA integration"/>
    <property type="evidence" value="ECO:0007669"/>
    <property type="project" value="InterPro"/>
</dbReference>
<feature type="compositionally biased region" description="Basic residues" evidence="3">
    <location>
        <begin position="1"/>
        <end position="20"/>
    </location>
</feature>
<dbReference type="SUPFAM" id="SSF56672">
    <property type="entry name" value="DNA/RNA polymerases"/>
    <property type="match status" value="1"/>
</dbReference>
<dbReference type="Gene3D" id="3.30.70.270">
    <property type="match status" value="2"/>
</dbReference>
<feature type="compositionally biased region" description="Basic and acidic residues" evidence="3">
    <location>
        <begin position="226"/>
        <end position="246"/>
    </location>
</feature>
<dbReference type="InterPro" id="IPR001878">
    <property type="entry name" value="Znf_CCHC"/>
</dbReference>
<dbReference type="AlphaFoldDB" id="A0A5B6UGV5"/>
<dbReference type="EMBL" id="SMMG02000012">
    <property type="protein sequence ID" value="KAA3456046.1"/>
    <property type="molecule type" value="Genomic_DNA"/>
</dbReference>
<dbReference type="Pfam" id="PF03732">
    <property type="entry name" value="Retrotrans_gag"/>
    <property type="match status" value="1"/>
</dbReference>
<dbReference type="OrthoDB" id="992078at2759"/>
<keyword evidence="2" id="KW-0863">Zinc-finger</keyword>
<evidence type="ECO:0000256" key="3">
    <source>
        <dbReference type="SAM" id="MobiDB-lite"/>
    </source>
</evidence>
<feature type="compositionally biased region" description="Low complexity" evidence="3">
    <location>
        <begin position="326"/>
        <end position="335"/>
    </location>
</feature>
<evidence type="ECO:0000259" key="6">
    <source>
        <dbReference type="PROSITE" id="PS50994"/>
    </source>
</evidence>
<dbReference type="PROSITE" id="PS50994">
    <property type="entry name" value="INTEGRASE"/>
    <property type="match status" value="1"/>
</dbReference>
<dbReference type="PROSITE" id="PS50878">
    <property type="entry name" value="RT_POL"/>
    <property type="match status" value="1"/>
</dbReference>
<dbReference type="Pfam" id="PF00078">
    <property type="entry name" value="RVT_1"/>
    <property type="match status" value="1"/>
</dbReference>
<dbReference type="CDD" id="cd09274">
    <property type="entry name" value="RNase_HI_RT_Ty3"/>
    <property type="match status" value="1"/>
</dbReference>
<evidence type="ECO:0000313" key="8">
    <source>
        <dbReference type="Proteomes" id="UP000325315"/>
    </source>
</evidence>
<accession>A0A5B6UGV5</accession>
<keyword evidence="1" id="KW-0511">Multifunctional enzyme</keyword>
<dbReference type="PANTHER" id="PTHR37984">
    <property type="entry name" value="PROTEIN CBG26694"/>
    <property type="match status" value="1"/>
</dbReference>
<evidence type="ECO:0000256" key="2">
    <source>
        <dbReference type="PROSITE-ProRule" id="PRU00047"/>
    </source>
</evidence>
<evidence type="ECO:0000259" key="5">
    <source>
        <dbReference type="PROSITE" id="PS50878"/>
    </source>
</evidence>
<dbReference type="PROSITE" id="PS50158">
    <property type="entry name" value="ZF_CCHC"/>
    <property type="match status" value="1"/>
</dbReference>
<dbReference type="GO" id="GO:0003676">
    <property type="term" value="F:nucleic acid binding"/>
    <property type="evidence" value="ECO:0007669"/>
    <property type="project" value="InterPro"/>
</dbReference>
<dbReference type="SUPFAM" id="SSF53098">
    <property type="entry name" value="Ribonuclease H-like"/>
    <property type="match status" value="1"/>
</dbReference>
<feature type="domain" description="Integrase catalytic" evidence="6">
    <location>
        <begin position="927"/>
        <end position="1034"/>
    </location>
</feature>
<dbReference type="InterPro" id="IPR050951">
    <property type="entry name" value="Retrovirus_Pol_polyprotein"/>
</dbReference>
<dbReference type="InterPro" id="IPR012337">
    <property type="entry name" value="RNaseH-like_sf"/>
</dbReference>
<dbReference type="GO" id="GO:0008270">
    <property type="term" value="F:zinc ion binding"/>
    <property type="evidence" value="ECO:0007669"/>
    <property type="project" value="UniProtKB-KW"/>
</dbReference>
<dbReference type="CDD" id="cd01647">
    <property type="entry name" value="RT_LTR"/>
    <property type="match status" value="1"/>
</dbReference>
<dbReference type="Pfam" id="PF17919">
    <property type="entry name" value="RT_RNaseH_2"/>
    <property type="match status" value="1"/>
</dbReference>